<evidence type="ECO:0000313" key="1">
    <source>
        <dbReference type="Proteomes" id="UP000095283"/>
    </source>
</evidence>
<name>A0A1I7WJI6_HETBA</name>
<dbReference type="WBParaSite" id="Hba_05186">
    <property type="protein sequence ID" value="Hba_05186"/>
    <property type="gene ID" value="Hba_05186"/>
</dbReference>
<accession>A0A1I7WJI6</accession>
<organism evidence="1 2">
    <name type="scientific">Heterorhabditis bacteriophora</name>
    <name type="common">Entomopathogenic nematode worm</name>
    <dbReference type="NCBI Taxonomy" id="37862"/>
    <lineage>
        <taxon>Eukaryota</taxon>
        <taxon>Metazoa</taxon>
        <taxon>Ecdysozoa</taxon>
        <taxon>Nematoda</taxon>
        <taxon>Chromadorea</taxon>
        <taxon>Rhabditida</taxon>
        <taxon>Rhabditina</taxon>
        <taxon>Rhabditomorpha</taxon>
        <taxon>Strongyloidea</taxon>
        <taxon>Heterorhabditidae</taxon>
        <taxon>Heterorhabditis</taxon>
    </lineage>
</organism>
<protein>
    <submittedName>
        <fullName evidence="2">Copine domain-containing protein</fullName>
    </submittedName>
</protein>
<reference evidence="2" key="1">
    <citation type="submission" date="2016-11" db="UniProtKB">
        <authorList>
            <consortium name="WormBaseParasite"/>
        </authorList>
    </citation>
    <scope>IDENTIFICATION</scope>
</reference>
<dbReference type="AlphaFoldDB" id="A0A1I7WJI6"/>
<evidence type="ECO:0000313" key="2">
    <source>
        <dbReference type="WBParaSite" id="Hba_05186"/>
    </source>
</evidence>
<dbReference type="Proteomes" id="UP000095283">
    <property type="component" value="Unplaced"/>
</dbReference>
<proteinExistence type="predicted"/>
<keyword evidence="1" id="KW-1185">Reference proteome</keyword>
<sequence length="141" mass="16896">MSKEREHLNENELPLFNNILVKNKNCNRNWKYKTVMQLVRIFAYIFINEKPFTEVLQVYNEVTPKVEMSGPTNFVPLIGKYICTLYNHVSTFIEILSRIFLIKNIFFHFDCISGNYLYLSIDKTKTENEKLIDIKLWFFPK</sequence>